<feature type="compositionally biased region" description="Low complexity" evidence="1">
    <location>
        <begin position="1"/>
        <end position="18"/>
    </location>
</feature>
<dbReference type="AlphaFoldDB" id="A0AAN7BDY5"/>
<gene>
    <name evidence="2" type="ORF">QBC38DRAFT_462652</name>
</gene>
<feature type="non-terminal residue" evidence="2">
    <location>
        <position position="82"/>
    </location>
</feature>
<protein>
    <submittedName>
        <fullName evidence="2">Uncharacterized protein</fullName>
    </submittedName>
</protein>
<proteinExistence type="predicted"/>
<dbReference type="EMBL" id="MU865825">
    <property type="protein sequence ID" value="KAK4220433.1"/>
    <property type="molecule type" value="Genomic_DNA"/>
</dbReference>
<comment type="caution">
    <text evidence="2">The sequence shown here is derived from an EMBL/GenBank/DDBJ whole genome shotgun (WGS) entry which is preliminary data.</text>
</comment>
<organism evidence="2 3">
    <name type="scientific">Podospora fimiseda</name>
    <dbReference type="NCBI Taxonomy" id="252190"/>
    <lineage>
        <taxon>Eukaryota</taxon>
        <taxon>Fungi</taxon>
        <taxon>Dikarya</taxon>
        <taxon>Ascomycota</taxon>
        <taxon>Pezizomycotina</taxon>
        <taxon>Sordariomycetes</taxon>
        <taxon>Sordariomycetidae</taxon>
        <taxon>Sordariales</taxon>
        <taxon>Podosporaceae</taxon>
        <taxon>Podospora</taxon>
    </lineage>
</organism>
<evidence type="ECO:0000313" key="2">
    <source>
        <dbReference type="EMBL" id="KAK4220433.1"/>
    </source>
</evidence>
<evidence type="ECO:0000313" key="3">
    <source>
        <dbReference type="Proteomes" id="UP001301958"/>
    </source>
</evidence>
<reference evidence="2" key="2">
    <citation type="submission" date="2023-05" db="EMBL/GenBank/DDBJ databases">
        <authorList>
            <consortium name="Lawrence Berkeley National Laboratory"/>
            <person name="Steindorff A."/>
            <person name="Hensen N."/>
            <person name="Bonometti L."/>
            <person name="Westerberg I."/>
            <person name="Brannstrom I.O."/>
            <person name="Guillou S."/>
            <person name="Cros-Aarteil S."/>
            <person name="Calhoun S."/>
            <person name="Haridas S."/>
            <person name="Kuo A."/>
            <person name="Mondo S."/>
            <person name="Pangilinan J."/>
            <person name="Riley R."/>
            <person name="Labutti K."/>
            <person name="Andreopoulos B."/>
            <person name="Lipzen A."/>
            <person name="Chen C."/>
            <person name="Yanf M."/>
            <person name="Daum C."/>
            <person name="Ng V."/>
            <person name="Clum A."/>
            <person name="Ohm R."/>
            <person name="Martin F."/>
            <person name="Silar P."/>
            <person name="Natvig D."/>
            <person name="Lalanne C."/>
            <person name="Gautier V."/>
            <person name="Ament-Velasquez S.L."/>
            <person name="Kruys A."/>
            <person name="Hutchinson M.I."/>
            <person name="Powell A.J."/>
            <person name="Barry K."/>
            <person name="Miller A.N."/>
            <person name="Grigoriev I.V."/>
            <person name="Debuchy R."/>
            <person name="Gladieux P."/>
            <person name="Thoren M.H."/>
            <person name="Johannesson H."/>
        </authorList>
    </citation>
    <scope>NUCLEOTIDE SEQUENCE</scope>
    <source>
        <strain evidence="2">CBS 990.96</strain>
    </source>
</reference>
<name>A0AAN7BDY5_9PEZI</name>
<feature type="region of interest" description="Disordered" evidence="1">
    <location>
        <begin position="1"/>
        <end position="82"/>
    </location>
</feature>
<keyword evidence="3" id="KW-1185">Reference proteome</keyword>
<dbReference type="Proteomes" id="UP001301958">
    <property type="component" value="Unassembled WGS sequence"/>
</dbReference>
<reference evidence="2" key="1">
    <citation type="journal article" date="2023" name="Mol. Phylogenet. Evol.">
        <title>Genome-scale phylogeny and comparative genomics of the fungal order Sordariales.</title>
        <authorList>
            <person name="Hensen N."/>
            <person name="Bonometti L."/>
            <person name="Westerberg I."/>
            <person name="Brannstrom I.O."/>
            <person name="Guillou S."/>
            <person name="Cros-Aarteil S."/>
            <person name="Calhoun S."/>
            <person name="Haridas S."/>
            <person name="Kuo A."/>
            <person name="Mondo S."/>
            <person name="Pangilinan J."/>
            <person name="Riley R."/>
            <person name="LaButti K."/>
            <person name="Andreopoulos B."/>
            <person name="Lipzen A."/>
            <person name="Chen C."/>
            <person name="Yan M."/>
            <person name="Daum C."/>
            <person name="Ng V."/>
            <person name="Clum A."/>
            <person name="Steindorff A."/>
            <person name="Ohm R.A."/>
            <person name="Martin F."/>
            <person name="Silar P."/>
            <person name="Natvig D.O."/>
            <person name="Lalanne C."/>
            <person name="Gautier V."/>
            <person name="Ament-Velasquez S.L."/>
            <person name="Kruys A."/>
            <person name="Hutchinson M.I."/>
            <person name="Powell A.J."/>
            <person name="Barry K."/>
            <person name="Miller A.N."/>
            <person name="Grigoriev I.V."/>
            <person name="Debuchy R."/>
            <person name="Gladieux P."/>
            <person name="Hiltunen Thoren M."/>
            <person name="Johannesson H."/>
        </authorList>
    </citation>
    <scope>NUCLEOTIDE SEQUENCE</scope>
    <source>
        <strain evidence="2">CBS 990.96</strain>
    </source>
</reference>
<accession>A0AAN7BDY5</accession>
<evidence type="ECO:0000256" key="1">
    <source>
        <dbReference type="SAM" id="MobiDB-lite"/>
    </source>
</evidence>
<sequence length="82" mass="9354">MVQRGRGLSAARSRNASNIRRRQTADGVQEQNLRESGASQQRNHITQCDAQNEEHQQRDGATTGNNKREELYQKFRGLVTDE</sequence>
<feature type="compositionally biased region" description="Polar residues" evidence="1">
    <location>
        <begin position="37"/>
        <end position="50"/>
    </location>
</feature>